<accession>U1I1A9</accession>
<dbReference type="InterPro" id="IPR029058">
    <property type="entry name" value="AB_hydrolase_fold"/>
</dbReference>
<dbReference type="GeneID" id="19242824"/>
<sequence length="289" mass="31415">MRSILSLLLVVFLVMQNGGVTSQQVKAQPTILYVPGAWHQPIIFDKVIAILSNEGFGSRKISLASVGRSPPVTSLEPDVEVIRNTALAETQQGRNVVVVCHSYGGVPTNQALRGLDKPQSPGGGRVLAIVYIASYIIREGVAGSEAVEAQGGSPNSLEYEFLPDGNVFFKNTSNPAEVFYSDLSAQEGKFWVSKLQPQSGATYTAAANYAAWKDIPSWYLVTAQDKTLRPEVQRGWIREAREYLDQLGGPGTGNQMIISQEINAGHCPFLSRPLETAQFIKRACDACKK</sequence>
<evidence type="ECO:0000313" key="3">
    <source>
        <dbReference type="EMBL" id="ERF77040.1"/>
    </source>
</evidence>
<dbReference type="Pfam" id="PF12697">
    <property type="entry name" value="Abhydrolase_6"/>
    <property type="match status" value="1"/>
</dbReference>
<keyword evidence="1" id="KW-0732">Signal</keyword>
<protein>
    <recommendedName>
        <fullName evidence="2">AB hydrolase-1 domain-containing protein</fullName>
    </recommendedName>
</protein>
<gene>
    <name evidence="3" type="ORF">EPUS_07946</name>
</gene>
<feature type="chain" id="PRO_5004612559" description="AB hydrolase-1 domain-containing protein" evidence="1">
    <location>
        <begin position="23"/>
        <end position="289"/>
    </location>
</feature>
<dbReference type="InterPro" id="IPR052897">
    <property type="entry name" value="Sec-Metab_Biosynth_Hydrolase"/>
</dbReference>
<feature type="signal peptide" evidence="1">
    <location>
        <begin position="1"/>
        <end position="22"/>
    </location>
</feature>
<keyword evidence="4" id="KW-1185">Reference proteome</keyword>
<dbReference type="Gene3D" id="3.40.50.1820">
    <property type="entry name" value="alpha/beta hydrolase"/>
    <property type="match status" value="1"/>
</dbReference>
<dbReference type="eggNOG" id="ENOG502RVEF">
    <property type="taxonomic scope" value="Eukaryota"/>
</dbReference>
<proteinExistence type="predicted"/>
<name>U1I1A9_ENDPU</name>
<evidence type="ECO:0000313" key="4">
    <source>
        <dbReference type="Proteomes" id="UP000019373"/>
    </source>
</evidence>
<dbReference type="SUPFAM" id="SSF53474">
    <property type="entry name" value="alpha/beta-Hydrolases"/>
    <property type="match status" value="1"/>
</dbReference>
<dbReference type="HOGENOM" id="CLU_046066_1_1_1"/>
<dbReference type="PANTHER" id="PTHR37017:SF11">
    <property type="entry name" value="ESTERASE_LIPASE_THIOESTERASE DOMAIN-CONTAINING PROTEIN"/>
    <property type="match status" value="1"/>
</dbReference>
<dbReference type="AlphaFoldDB" id="U1I1A9"/>
<organism evidence="3 4">
    <name type="scientific">Endocarpon pusillum (strain Z07020 / HMAS-L-300199)</name>
    <name type="common">Lichen-forming fungus</name>
    <dbReference type="NCBI Taxonomy" id="1263415"/>
    <lineage>
        <taxon>Eukaryota</taxon>
        <taxon>Fungi</taxon>
        <taxon>Dikarya</taxon>
        <taxon>Ascomycota</taxon>
        <taxon>Pezizomycotina</taxon>
        <taxon>Eurotiomycetes</taxon>
        <taxon>Chaetothyriomycetidae</taxon>
        <taxon>Verrucariales</taxon>
        <taxon>Verrucariaceae</taxon>
        <taxon>Endocarpon</taxon>
    </lineage>
</organism>
<evidence type="ECO:0000256" key="1">
    <source>
        <dbReference type="SAM" id="SignalP"/>
    </source>
</evidence>
<feature type="domain" description="AB hydrolase-1" evidence="2">
    <location>
        <begin position="31"/>
        <end position="278"/>
    </location>
</feature>
<dbReference type="InterPro" id="IPR000073">
    <property type="entry name" value="AB_hydrolase_1"/>
</dbReference>
<dbReference type="PANTHER" id="PTHR37017">
    <property type="entry name" value="AB HYDROLASE-1 DOMAIN-CONTAINING PROTEIN-RELATED"/>
    <property type="match status" value="1"/>
</dbReference>
<dbReference type="RefSeq" id="XP_007785628.1">
    <property type="nucleotide sequence ID" value="XM_007787438.1"/>
</dbReference>
<dbReference type="OMA" id="DYENNTM"/>
<dbReference type="EMBL" id="KE720675">
    <property type="protein sequence ID" value="ERF77040.1"/>
    <property type="molecule type" value="Genomic_DNA"/>
</dbReference>
<dbReference type="Proteomes" id="UP000019373">
    <property type="component" value="Unassembled WGS sequence"/>
</dbReference>
<dbReference type="OrthoDB" id="408373at2759"/>
<reference evidence="4" key="1">
    <citation type="journal article" date="2014" name="BMC Genomics">
        <title>Genome characteristics reveal the impact of lichenization on lichen-forming fungus Endocarpon pusillum Hedwig (Verrucariales, Ascomycota).</title>
        <authorList>
            <person name="Wang Y.-Y."/>
            <person name="Liu B."/>
            <person name="Zhang X.-Y."/>
            <person name="Zhou Q.-M."/>
            <person name="Zhang T."/>
            <person name="Li H."/>
            <person name="Yu Y.-F."/>
            <person name="Zhang X.-L."/>
            <person name="Hao X.-Y."/>
            <person name="Wang M."/>
            <person name="Wang L."/>
            <person name="Wei J.-C."/>
        </authorList>
    </citation>
    <scope>NUCLEOTIDE SEQUENCE [LARGE SCALE GENOMIC DNA]</scope>
    <source>
        <strain evidence="4">Z07020 / HMAS-L-300199</strain>
    </source>
</reference>
<evidence type="ECO:0000259" key="2">
    <source>
        <dbReference type="Pfam" id="PF12697"/>
    </source>
</evidence>